<dbReference type="RefSeq" id="WP_120239203.1">
    <property type="nucleotide sequence ID" value="NZ_RAPQ01000008.1"/>
</dbReference>
<accession>A0A419X9H7</accession>
<organism evidence="1 2">
    <name type="scientific">Marinifilum flexuosum</name>
    <dbReference type="NCBI Taxonomy" id="1117708"/>
    <lineage>
        <taxon>Bacteria</taxon>
        <taxon>Pseudomonadati</taxon>
        <taxon>Bacteroidota</taxon>
        <taxon>Bacteroidia</taxon>
        <taxon>Marinilabiliales</taxon>
        <taxon>Marinifilaceae</taxon>
    </lineage>
</organism>
<dbReference type="Proteomes" id="UP000284531">
    <property type="component" value="Unassembled WGS sequence"/>
</dbReference>
<dbReference type="OrthoDB" id="1120869at2"/>
<evidence type="ECO:0000313" key="1">
    <source>
        <dbReference type="EMBL" id="RKE04427.1"/>
    </source>
</evidence>
<protein>
    <submittedName>
        <fullName evidence="1">Uncharacterized protein</fullName>
    </submittedName>
</protein>
<dbReference type="AlphaFoldDB" id="A0A419X9H7"/>
<proteinExistence type="predicted"/>
<reference evidence="1 2" key="1">
    <citation type="submission" date="2018-09" db="EMBL/GenBank/DDBJ databases">
        <title>Genomic Encyclopedia of Archaeal and Bacterial Type Strains, Phase II (KMG-II): from individual species to whole genera.</title>
        <authorList>
            <person name="Goeker M."/>
        </authorList>
    </citation>
    <scope>NUCLEOTIDE SEQUENCE [LARGE SCALE GENOMIC DNA]</scope>
    <source>
        <strain evidence="1 2">DSM 21950</strain>
    </source>
</reference>
<comment type="caution">
    <text evidence="1">The sequence shown here is derived from an EMBL/GenBank/DDBJ whole genome shotgun (WGS) entry which is preliminary data.</text>
</comment>
<keyword evidence="2" id="KW-1185">Reference proteome</keyword>
<sequence>MSKKQGQKLIKKRVERFVEWMVENPDLARKEYPEFVNKIEERISNQSSFETAYVIQKTAKLFSKQIKEVESCLPKSKEKKIKQYLSLLNYTINFPCANEIEQNALDGVLDELKEQKLYWERELSILLEIATNPNNLAKQVESITNDDFNSRIFKNVYASKLFYELRKILDVKPNSVTDYSYIFLVMKKEKLIYDRVGNDEYIEFVNGETCKAELTQLKSLDIRSEKRRNLFYEHAKINLNQLGIHNRI</sequence>
<evidence type="ECO:0000313" key="2">
    <source>
        <dbReference type="Proteomes" id="UP000284531"/>
    </source>
</evidence>
<dbReference type="EMBL" id="RAPQ01000008">
    <property type="protein sequence ID" value="RKE04427.1"/>
    <property type="molecule type" value="Genomic_DNA"/>
</dbReference>
<name>A0A419X9H7_9BACT</name>
<gene>
    <name evidence="1" type="ORF">BXY64_1447</name>
</gene>